<evidence type="ECO:0000313" key="2">
    <source>
        <dbReference type="EMBL" id="KFK41983.1"/>
    </source>
</evidence>
<proteinExistence type="predicted"/>
<protein>
    <recommendedName>
        <fullName evidence="1">RNase H type-1 domain-containing protein</fullName>
    </recommendedName>
</protein>
<dbReference type="Pfam" id="PF13456">
    <property type="entry name" value="RVT_3"/>
    <property type="match status" value="1"/>
</dbReference>
<dbReference type="InterPro" id="IPR002156">
    <property type="entry name" value="RNaseH_domain"/>
</dbReference>
<keyword evidence="3" id="KW-1185">Reference proteome</keyword>
<dbReference type="Proteomes" id="UP000029120">
    <property type="component" value="Chromosome 2"/>
</dbReference>
<dbReference type="GO" id="GO:0003676">
    <property type="term" value="F:nucleic acid binding"/>
    <property type="evidence" value="ECO:0007669"/>
    <property type="project" value="InterPro"/>
</dbReference>
<dbReference type="Gene3D" id="3.30.420.10">
    <property type="entry name" value="Ribonuclease H-like superfamily/Ribonuclease H"/>
    <property type="match status" value="1"/>
</dbReference>
<dbReference type="OrthoDB" id="1108735at2759"/>
<dbReference type="PANTHER" id="PTHR47723:SF19">
    <property type="entry name" value="POLYNUCLEOTIDYL TRANSFERASE, RIBONUCLEASE H-LIKE SUPERFAMILY PROTEIN"/>
    <property type="match status" value="1"/>
</dbReference>
<gene>
    <name evidence="2" type="ordered locus">AALP_Aa2g197100</name>
</gene>
<dbReference type="CDD" id="cd06222">
    <property type="entry name" value="RNase_H_like"/>
    <property type="match status" value="1"/>
</dbReference>
<dbReference type="InterPro" id="IPR012337">
    <property type="entry name" value="RNaseH-like_sf"/>
</dbReference>
<feature type="domain" description="RNase H type-1" evidence="1">
    <location>
        <begin position="35"/>
        <end position="155"/>
    </location>
</feature>
<dbReference type="AlphaFoldDB" id="A0A087HIN1"/>
<dbReference type="InterPro" id="IPR036397">
    <property type="entry name" value="RNaseH_sf"/>
</dbReference>
<dbReference type="PANTHER" id="PTHR47723">
    <property type="entry name" value="OS05G0353850 PROTEIN"/>
    <property type="match status" value="1"/>
</dbReference>
<evidence type="ECO:0000259" key="1">
    <source>
        <dbReference type="Pfam" id="PF13456"/>
    </source>
</evidence>
<organism evidence="2 3">
    <name type="scientific">Arabis alpina</name>
    <name type="common">Alpine rock-cress</name>
    <dbReference type="NCBI Taxonomy" id="50452"/>
    <lineage>
        <taxon>Eukaryota</taxon>
        <taxon>Viridiplantae</taxon>
        <taxon>Streptophyta</taxon>
        <taxon>Embryophyta</taxon>
        <taxon>Tracheophyta</taxon>
        <taxon>Spermatophyta</taxon>
        <taxon>Magnoliopsida</taxon>
        <taxon>eudicotyledons</taxon>
        <taxon>Gunneridae</taxon>
        <taxon>Pentapetalae</taxon>
        <taxon>rosids</taxon>
        <taxon>malvids</taxon>
        <taxon>Brassicales</taxon>
        <taxon>Brassicaceae</taxon>
        <taxon>Arabideae</taxon>
        <taxon>Arabis</taxon>
    </lineage>
</organism>
<dbReference type="EMBL" id="CM002870">
    <property type="protein sequence ID" value="KFK41983.1"/>
    <property type="molecule type" value="Genomic_DNA"/>
</dbReference>
<dbReference type="Gramene" id="KFK41983">
    <property type="protein sequence ID" value="KFK41983"/>
    <property type="gene ID" value="AALP_AA2G197100"/>
</dbReference>
<reference evidence="3" key="1">
    <citation type="journal article" date="2015" name="Nat. Plants">
        <title>Genome expansion of Arabis alpina linked with retrotransposition and reduced symmetric DNA methylation.</title>
        <authorList>
            <person name="Willing E.M."/>
            <person name="Rawat V."/>
            <person name="Mandakova T."/>
            <person name="Maumus F."/>
            <person name="James G.V."/>
            <person name="Nordstroem K.J."/>
            <person name="Becker C."/>
            <person name="Warthmann N."/>
            <person name="Chica C."/>
            <person name="Szarzynska B."/>
            <person name="Zytnicki M."/>
            <person name="Albani M.C."/>
            <person name="Kiefer C."/>
            <person name="Bergonzi S."/>
            <person name="Castaings L."/>
            <person name="Mateos J.L."/>
            <person name="Berns M.C."/>
            <person name="Bujdoso N."/>
            <person name="Piofczyk T."/>
            <person name="de Lorenzo L."/>
            <person name="Barrero-Sicilia C."/>
            <person name="Mateos I."/>
            <person name="Piednoel M."/>
            <person name="Hagmann J."/>
            <person name="Chen-Min-Tao R."/>
            <person name="Iglesias-Fernandez R."/>
            <person name="Schuster S.C."/>
            <person name="Alonso-Blanco C."/>
            <person name="Roudier F."/>
            <person name="Carbonero P."/>
            <person name="Paz-Ares J."/>
            <person name="Davis S.J."/>
            <person name="Pecinka A."/>
            <person name="Quesneville H."/>
            <person name="Colot V."/>
            <person name="Lysak M.A."/>
            <person name="Weigel D."/>
            <person name="Coupland G."/>
            <person name="Schneeberger K."/>
        </authorList>
    </citation>
    <scope>NUCLEOTIDE SEQUENCE [LARGE SCALE GENOMIC DNA]</scope>
    <source>
        <strain evidence="3">cv. Pajares</strain>
    </source>
</reference>
<dbReference type="GO" id="GO:0004523">
    <property type="term" value="F:RNA-DNA hybrid ribonuclease activity"/>
    <property type="evidence" value="ECO:0007669"/>
    <property type="project" value="InterPro"/>
</dbReference>
<accession>A0A087HIN1</accession>
<dbReference type="SUPFAM" id="SSF53098">
    <property type="entry name" value="Ribonuclease H-like"/>
    <property type="match status" value="1"/>
</dbReference>
<dbReference type="InterPro" id="IPR053151">
    <property type="entry name" value="RNase_H-like"/>
</dbReference>
<sequence length="185" mass="21329">MIISRTRRIFVLPPRNTTSQKQSWSCPPNGWIKCNYDASCPQQNHLTAAGWLFRDSTGVFLGAGQAKGRQDLSVLESEMQNLILAMQTAWSLGFTKVVFEGDCKEISNILNHKHPHFGVFNWTRDIQDWKSRFEEIKFSWIQRDQNVLADILSKQQISNDSIFHFSKFVPQILSDALHCDYISVH</sequence>
<name>A0A087HIN1_ARAAL</name>
<dbReference type="OMA" id="YTEANTV"/>
<dbReference type="eggNOG" id="KOG1075">
    <property type="taxonomic scope" value="Eukaryota"/>
</dbReference>
<dbReference type="InterPro" id="IPR044730">
    <property type="entry name" value="RNase_H-like_dom_plant"/>
</dbReference>
<evidence type="ECO:0000313" key="3">
    <source>
        <dbReference type="Proteomes" id="UP000029120"/>
    </source>
</evidence>